<evidence type="ECO:0000256" key="2">
    <source>
        <dbReference type="SAM" id="MobiDB-lite"/>
    </source>
</evidence>
<reference evidence="3 4" key="1">
    <citation type="submission" date="2024-05" db="EMBL/GenBank/DDBJ databases">
        <authorList>
            <person name="Wallberg A."/>
        </authorList>
    </citation>
    <scope>NUCLEOTIDE SEQUENCE [LARGE SCALE GENOMIC DNA]</scope>
</reference>
<dbReference type="EMBL" id="CAXKWB010025421">
    <property type="protein sequence ID" value="CAL4128135.1"/>
    <property type="molecule type" value="Genomic_DNA"/>
</dbReference>
<accession>A0AAV2RMU2</accession>
<comment type="similarity">
    <text evidence="1">Belongs to the SNF7 family.</text>
</comment>
<dbReference type="Gene3D" id="6.10.140.1230">
    <property type="match status" value="1"/>
</dbReference>
<dbReference type="Proteomes" id="UP001497623">
    <property type="component" value="Unassembled WGS sequence"/>
</dbReference>
<evidence type="ECO:0000313" key="4">
    <source>
        <dbReference type="Proteomes" id="UP001497623"/>
    </source>
</evidence>
<feature type="compositionally biased region" description="Polar residues" evidence="2">
    <location>
        <begin position="184"/>
        <end position="197"/>
    </location>
</feature>
<dbReference type="Pfam" id="PF03357">
    <property type="entry name" value="Snf7"/>
    <property type="match status" value="1"/>
</dbReference>
<protein>
    <recommendedName>
        <fullName evidence="5">Chromatin-modifying protein 1a</fullName>
    </recommendedName>
</protein>
<dbReference type="GO" id="GO:0007034">
    <property type="term" value="P:vacuolar transport"/>
    <property type="evidence" value="ECO:0007669"/>
    <property type="project" value="InterPro"/>
</dbReference>
<evidence type="ECO:0000313" key="3">
    <source>
        <dbReference type="EMBL" id="CAL4128135.1"/>
    </source>
</evidence>
<gene>
    <name evidence="3" type="ORF">MNOR_LOCUS25979</name>
</gene>
<dbReference type="PANTHER" id="PTHR10476">
    <property type="entry name" value="CHARGED MULTIVESICULAR BODY PROTEIN"/>
    <property type="match status" value="1"/>
</dbReference>
<name>A0AAV2RMU2_MEGNR</name>
<evidence type="ECO:0008006" key="5">
    <source>
        <dbReference type="Google" id="ProtNLM"/>
    </source>
</evidence>
<dbReference type="AlphaFoldDB" id="A0AAV2RMU2"/>
<proteinExistence type="inferred from homology"/>
<sequence length="208" mass="22841">MSWFGGNSDKKMQDAMFQLKFCSKQMERLSKKAEKDQKIQEGKIKKALQQGNVEGARIYAENSIRKKNESLSYLRMASKVDAVQSRVESAMAMKGVTRNMGSVVKSLDSALSSMDLQKVSAVMDKFESQFEDLDVRTSVLEDSMGAATTLSTPKESVDALISQIADESGLEVMDQVNAPAIPTGSLTVGERSQVQDDSLSKRLAALRE</sequence>
<dbReference type="InterPro" id="IPR005024">
    <property type="entry name" value="Snf7_fam"/>
</dbReference>
<organism evidence="3 4">
    <name type="scientific">Meganyctiphanes norvegica</name>
    <name type="common">Northern krill</name>
    <name type="synonym">Thysanopoda norvegica</name>
    <dbReference type="NCBI Taxonomy" id="48144"/>
    <lineage>
        <taxon>Eukaryota</taxon>
        <taxon>Metazoa</taxon>
        <taxon>Ecdysozoa</taxon>
        <taxon>Arthropoda</taxon>
        <taxon>Crustacea</taxon>
        <taxon>Multicrustacea</taxon>
        <taxon>Malacostraca</taxon>
        <taxon>Eumalacostraca</taxon>
        <taxon>Eucarida</taxon>
        <taxon>Euphausiacea</taxon>
        <taxon>Euphausiidae</taxon>
        <taxon>Meganyctiphanes</taxon>
    </lineage>
</organism>
<comment type="caution">
    <text evidence="3">The sequence shown here is derived from an EMBL/GenBank/DDBJ whole genome shotgun (WGS) entry which is preliminary data.</text>
</comment>
<evidence type="ECO:0000256" key="1">
    <source>
        <dbReference type="ARBA" id="ARBA00006190"/>
    </source>
</evidence>
<keyword evidence="4" id="KW-1185">Reference proteome</keyword>
<feature type="region of interest" description="Disordered" evidence="2">
    <location>
        <begin position="181"/>
        <end position="208"/>
    </location>
</feature>